<name>A0A5J4Q4Y8_9ZZZZ</name>
<dbReference type="Pfam" id="PF14092">
    <property type="entry name" value="DUF4270"/>
    <property type="match status" value="1"/>
</dbReference>
<comment type="caution">
    <text evidence="1">The sequence shown here is derived from an EMBL/GenBank/DDBJ whole genome shotgun (WGS) entry which is preliminary data.</text>
</comment>
<accession>A0A5J4Q4Y8</accession>
<organism evidence="1">
    <name type="scientific">termite gut metagenome</name>
    <dbReference type="NCBI Taxonomy" id="433724"/>
    <lineage>
        <taxon>unclassified sequences</taxon>
        <taxon>metagenomes</taxon>
        <taxon>organismal metagenomes</taxon>
    </lineage>
</organism>
<sequence>KFWKRRYKNTQLQRHEVMKIKHLLPWGVMFTMIFGCDDNTGSLGLSMLPGWDKVVAESKLYEVTTESVLSGPVYAKTSMGYIGRFTDPEFGYYEAEFMAQLNCTDNFQFPSISTAENPKGIMAGDSIDSAELVFLYSSYFGDSLNVCSMNVYELDKNLKKNHYTDVDPKEEGYYNPDKLMGRKAYTAVDLSSVSESTTATYSNVTVPLAKNFGEKIYRLNREHPEYFENAKSFIDNVCKGIYVTSENSDGTVLNIEKIQLNIKFRAHYKDSLGYNLTQNTDGQDSLYYASATFASTREVIQVNHFLNSFKLEEKVKETDWTYIKSPAGIFTRVTLPIQEIADDLKQDTINSVKLTFVHYVRQNENAFNLSLPTTLLLIREKDVKSFFEQNKLTDNTTSYYTRVNTKTNQYIFSNITRYINTCITEKQEAQKAAGNQWDEEAWERENNWDKVVLLPVKIYSEGTNTLTGAENIISIHHDMSPGYAKLKGGKNKLELEVVYSTFPSRE</sequence>
<dbReference type="EMBL" id="SNRY01005099">
    <property type="protein sequence ID" value="KAA6315841.1"/>
    <property type="molecule type" value="Genomic_DNA"/>
</dbReference>
<feature type="non-terminal residue" evidence="1">
    <location>
        <position position="1"/>
    </location>
</feature>
<evidence type="ECO:0008006" key="2">
    <source>
        <dbReference type="Google" id="ProtNLM"/>
    </source>
</evidence>
<proteinExistence type="predicted"/>
<reference evidence="1" key="1">
    <citation type="submission" date="2019-03" db="EMBL/GenBank/DDBJ databases">
        <title>Single cell metagenomics reveals metabolic interactions within the superorganism composed of flagellate Streblomastix strix and complex community of Bacteroidetes bacteria on its surface.</title>
        <authorList>
            <person name="Treitli S.C."/>
            <person name="Kolisko M."/>
            <person name="Husnik F."/>
            <person name="Keeling P."/>
            <person name="Hampl V."/>
        </authorList>
    </citation>
    <scope>NUCLEOTIDE SEQUENCE</scope>
    <source>
        <strain evidence="1">STM</strain>
    </source>
</reference>
<dbReference type="InterPro" id="IPR025366">
    <property type="entry name" value="DUF4270"/>
</dbReference>
<gene>
    <name evidence="1" type="ORF">EZS27_033761</name>
</gene>
<protein>
    <recommendedName>
        <fullName evidence="2">DUF4270 domain-containing protein</fullName>
    </recommendedName>
</protein>
<evidence type="ECO:0000313" key="1">
    <source>
        <dbReference type="EMBL" id="KAA6315841.1"/>
    </source>
</evidence>
<dbReference type="AlphaFoldDB" id="A0A5J4Q4Y8"/>